<organism evidence="13 14">
    <name type="scientific">Leucosporidium creatinivorum</name>
    <dbReference type="NCBI Taxonomy" id="106004"/>
    <lineage>
        <taxon>Eukaryota</taxon>
        <taxon>Fungi</taxon>
        <taxon>Dikarya</taxon>
        <taxon>Basidiomycota</taxon>
        <taxon>Pucciniomycotina</taxon>
        <taxon>Microbotryomycetes</taxon>
        <taxon>Leucosporidiales</taxon>
        <taxon>Leucosporidium</taxon>
    </lineage>
</organism>
<evidence type="ECO:0000256" key="10">
    <source>
        <dbReference type="RuleBase" id="RU366042"/>
    </source>
</evidence>
<evidence type="ECO:0000256" key="4">
    <source>
        <dbReference type="ARBA" id="ARBA00022692"/>
    </source>
</evidence>
<feature type="transmembrane region" description="Helical" evidence="10">
    <location>
        <begin position="363"/>
        <end position="385"/>
    </location>
</feature>
<gene>
    <name evidence="13" type="ORF">BCR35DRAFT_300516</name>
</gene>
<dbReference type="GO" id="GO:0045016">
    <property type="term" value="P:mitochondrial magnesium ion transmembrane transport"/>
    <property type="evidence" value="ECO:0007669"/>
    <property type="project" value="TreeGrafter"/>
</dbReference>
<comment type="similarity">
    <text evidence="2 10">Belongs to the CorA metal ion transporter (MIT) (TC 1.A.35) family.</text>
</comment>
<comment type="caution">
    <text evidence="13">The sequence shown here is derived from an EMBL/GenBank/DDBJ whole genome shotgun (WGS) entry which is preliminary data.</text>
</comment>
<evidence type="ECO:0000313" key="13">
    <source>
        <dbReference type="EMBL" id="ORY89362.1"/>
    </source>
</evidence>
<evidence type="ECO:0000256" key="9">
    <source>
        <dbReference type="ARBA" id="ARBA00023136"/>
    </source>
</evidence>
<proteinExistence type="inferred from homology"/>
<dbReference type="OrthoDB" id="10251508at2759"/>
<keyword evidence="4 10" id="KW-0812">Transmembrane</keyword>
<dbReference type="InParanoid" id="A0A1Y2G0H7"/>
<feature type="compositionally biased region" description="Basic and acidic residues" evidence="12">
    <location>
        <begin position="476"/>
        <end position="497"/>
    </location>
</feature>
<evidence type="ECO:0000256" key="5">
    <source>
        <dbReference type="ARBA" id="ARBA00022842"/>
    </source>
</evidence>
<dbReference type="CDD" id="cd12823">
    <property type="entry name" value="Mrs2_Mfm1p-like"/>
    <property type="match status" value="1"/>
</dbReference>
<evidence type="ECO:0000256" key="7">
    <source>
        <dbReference type="ARBA" id="ARBA00022989"/>
    </source>
</evidence>
<keyword evidence="8 10" id="KW-0406">Ion transport</keyword>
<evidence type="ECO:0000256" key="12">
    <source>
        <dbReference type="SAM" id="MobiDB-lite"/>
    </source>
</evidence>
<keyword evidence="14" id="KW-1185">Reference proteome</keyword>
<reference evidence="13 14" key="1">
    <citation type="submission" date="2016-07" db="EMBL/GenBank/DDBJ databases">
        <title>Pervasive Adenine N6-methylation of Active Genes in Fungi.</title>
        <authorList>
            <consortium name="DOE Joint Genome Institute"/>
            <person name="Mondo S.J."/>
            <person name="Dannebaum R.O."/>
            <person name="Kuo R.C."/>
            <person name="Labutti K."/>
            <person name="Haridas S."/>
            <person name="Kuo A."/>
            <person name="Salamov A."/>
            <person name="Ahrendt S.R."/>
            <person name="Lipzen A."/>
            <person name="Sullivan W."/>
            <person name="Andreopoulos W.B."/>
            <person name="Clum A."/>
            <person name="Lindquist E."/>
            <person name="Daum C."/>
            <person name="Ramamoorthy G.K."/>
            <person name="Gryganskyi A."/>
            <person name="Culley D."/>
            <person name="Magnuson J.K."/>
            <person name="James T.Y."/>
            <person name="O'Malley M.A."/>
            <person name="Stajich J.E."/>
            <person name="Spatafora J.W."/>
            <person name="Visel A."/>
            <person name="Grigoriev I.V."/>
        </authorList>
    </citation>
    <scope>NUCLEOTIDE SEQUENCE [LARGE SCALE GENOMIC DNA]</scope>
    <source>
        <strain evidence="13 14">62-1032</strain>
    </source>
</reference>
<comment type="subcellular location">
    <subcellularLocation>
        <location evidence="1">Membrane</location>
        <topology evidence="1">Multi-pass membrane protein</topology>
    </subcellularLocation>
    <subcellularLocation>
        <location evidence="10">Mitochondrion inner membrane</location>
        <topology evidence="10">Multi-pass membrane protein</topology>
    </subcellularLocation>
</comment>
<name>A0A1Y2G0H7_9BASI</name>
<protein>
    <recommendedName>
        <fullName evidence="10">Magnesium transporter</fullName>
    </recommendedName>
</protein>
<dbReference type="Gene3D" id="2.40.128.330">
    <property type="match status" value="1"/>
</dbReference>
<keyword evidence="11" id="KW-0175">Coiled coil</keyword>
<feature type="region of interest" description="Disordered" evidence="12">
    <location>
        <begin position="13"/>
        <end position="60"/>
    </location>
</feature>
<keyword evidence="6" id="KW-0809">Transit peptide</keyword>
<dbReference type="Proteomes" id="UP000193467">
    <property type="component" value="Unassembled WGS sequence"/>
</dbReference>
<accession>A0A1Y2G0H7</accession>
<dbReference type="PANTHER" id="PTHR13890:SF0">
    <property type="entry name" value="MAGNESIUM TRANSPORTER MRS2 HOMOLOG, MITOCHONDRIAL"/>
    <property type="match status" value="1"/>
</dbReference>
<dbReference type="PANTHER" id="PTHR13890">
    <property type="entry name" value="RNA SPLICING PROTEIN MRS2, MITOCHONDRIAL"/>
    <property type="match status" value="1"/>
</dbReference>
<keyword evidence="5 10" id="KW-0460">Magnesium</keyword>
<keyword evidence="10" id="KW-0496">Mitochondrion</keyword>
<dbReference type="GO" id="GO:0005743">
    <property type="term" value="C:mitochondrial inner membrane"/>
    <property type="evidence" value="ECO:0007669"/>
    <property type="project" value="UniProtKB-SubCell"/>
</dbReference>
<keyword evidence="10" id="KW-0999">Mitochondrion inner membrane</keyword>
<dbReference type="GO" id="GO:0015095">
    <property type="term" value="F:magnesium ion transmembrane transporter activity"/>
    <property type="evidence" value="ECO:0007669"/>
    <property type="project" value="TreeGrafter"/>
</dbReference>
<dbReference type="AlphaFoldDB" id="A0A1Y2G0H7"/>
<dbReference type="EMBL" id="MCGR01000006">
    <property type="protein sequence ID" value="ORY89362.1"/>
    <property type="molecule type" value="Genomic_DNA"/>
</dbReference>
<evidence type="ECO:0000256" key="11">
    <source>
        <dbReference type="SAM" id="Coils"/>
    </source>
</evidence>
<keyword evidence="9 10" id="KW-0472">Membrane</keyword>
<feature type="coiled-coil region" evidence="11">
    <location>
        <begin position="310"/>
        <end position="337"/>
    </location>
</feature>
<dbReference type="InterPro" id="IPR039204">
    <property type="entry name" value="MRS2-like"/>
</dbReference>
<evidence type="ECO:0000256" key="6">
    <source>
        <dbReference type="ARBA" id="ARBA00022946"/>
    </source>
</evidence>
<dbReference type="Gene3D" id="1.20.58.340">
    <property type="entry name" value="Magnesium transport protein CorA, transmembrane region"/>
    <property type="match status" value="1"/>
</dbReference>
<feature type="transmembrane region" description="Helical" evidence="10">
    <location>
        <begin position="397"/>
        <end position="418"/>
    </location>
</feature>
<evidence type="ECO:0000256" key="1">
    <source>
        <dbReference type="ARBA" id="ARBA00004141"/>
    </source>
</evidence>
<feature type="compositionally biased region" description="Basic and acidic residues" evidence="12">
    <location>
        <begin position="505"/>
        <end position="531"/>
    </location>
</feature>
<sequence length="531" mass="58564">MTPRLRLSCFRLSPIPSIRPPPRPPPTLHLRPQPGRRFYEHSSPHAPASTVQQDGGTGIAGDRGTYSRWALMSEWHRAARETTPAELRWEKRDEIEAVYMILLPDGTIEKPKKRLDKQTILEKYGLQPRDLRTLDAHILDVRPSLLVCKKSIVLCTPIARAIISHDQLILIAADKHNPICDAEGAEEMVASVHDAMVHLSITEGSATGSGAIPFELRALEALLLITVRGFRAVSGELQDRVYGVIPELRFGVSQAELRDLMEAKRTCEDALSAGRALQSAISAVLSEDEDLAGMYLTDKHNGRKRQIADHQVAELLLEFYERRLDETNESSVRLQSLLSDIDNNIALVLQSTRVRLQNLELQTAITTLALGAGTAIAGFFGMNLVSGLEDDPNAFRYAVYAGIGSMGIIMAVGWIRMVRNRRSQLFLRSYARARPHTKSLQSGSLNIPSVSGGKDMLAPFGVAEAKGGGKVGAEQGKSEKEQEKEKEKEEEAPKGEEEQKEQEEADKKEAEAAKAKEADDAKESKKDGSQI</sequence>
<evidence type="ECO:0000313" key="14">
    <source>
        <dbReference type="Proteomes" id="UP000193467"/>
    </source>
</evidence>
<evidence type="ECO:0000256" key="3">
    <source>
        <dbReference type="ARBA" id="ARBA00022448"/>
    </source>
</evidence>
<evidence type="ECO:0000256" key="2">
    <source>
        <dbReference type="ARBA" id="ARBA00009765"/>
    </source>
</evidence>
<feature type="region of interest" description="Disordered" evidence="12">
    <location>
        <begin position="467"/>
        <end position="531"/>
    </location>
</feature>
<feature type="compositionally biased region" description="Pro residues" evidence="12">
    <location>
        <begin position="17"/>
        <end position="27"/>
    </location>
</feature>
<evidence type="ECO:0000256" key="8">
    <source>
        <dbReference type="ARBA" id="ARBA00023065"/>
    </source>
</evidence>
<keyword evidence="3 10" id="KW-0813">Transport</keyword>
<keyword evidence="7 10" id="KW-1133">Transmembrane helix</keyword>
<dbReference type="Pfam" id="PF22099">
    <property type="entry name" value="MRS2-like"/>
    <property type="match status" value="1"/>
</dbReference>